<protein>
    <submittedName>
        <fullName evidence="2">Uncharacterized protein</fullName>
    </submittedName>
</protein>
<organism evidence="2 3">
    <name type="scientific">Prymnesium parvum</name>
    <name type="common">Toxic golden alga</name>
    <dbReference type="NCBI Taxonomy" id="97485"/>
    <lineage>
        <taxon>Eukaryota</taxon>
        <taxon>Haptista</taxon>
        <taxon>Haptophyta</taxon>
        <taxon>Prymnesiophyceae</taxon>
        <taxon>Prymnesiales</taxon>
        <taxon>Prymnesiaceae</taxon>
        <taxon>Prymnesium</taxon>
    </lineage>
</organism>
<dbReference type="Proteomes" id="UP001515480">
    <property type="component" value="Unassembled WGS sequence"/>
</dbReference>
<evidence type="ECO:0000256" key="1">
    <source>
        <dbReference type="SAM" id="MobiDB-lite"/>
    </source>
</evidence>
<feature type="region of interest" description="Disordered" evidence="1">
    <location>
        <begin position="228"/>
        <end position="249"/>
    </location>
</feature>
<dbReference type="EMBL" id="JBGBPQ010000004">
    <property type="protein sequence ID" value="KAL1525764.1"/>
    <property type="molecule type" value="Genomic_DNA"/>
</dbReference>
<reference evidence="2 3" key="1">
    <citation type="journal article" date="2024" name="Science">
        <title>Giant polyketide synthase enzymes in the biosynthesis of giant marine polyether toxins.</title>
        <authorList>
            <person name="Fallon T.R."/>
            <person name="Shende V.V."/>
            <person name="Wierzbicki I.H."/>
            <person name="Pendleton A.L."/>
            <person name="Watervoot N.F."/>
            <person name="Auber R.P."/>
            <person name="Gonzalez D.J."/>
            <person name="Wisecaver J.H."/>
            <person name="Moore B.S."/>
        </authorList>
    </citation>
    <scope>NUCLEOTIDE SEQUENCE [LARGE SCALE GENOMIC DNA]</scope>
    <source>
        <strain evidence="2 3">12B1</strain>
    </source>
</reference>
<gene>
    <name evidence="2" type="ORF">AB1Y20_020607</name>
</gene>
<comment type="caution">
    <text evidence="2">The sequence shown here is derived from an EMBL/GenBank/DDBJ whole genome shotgun (WGS) entry which is preliminary data.</text>
</comment>
<proteinExistence type="predicted"/>
<feature type="compositionally biased region" description="Basic residues" evidence="1">
    <location>
        <begin position="239"/>
        <end position="249"/>
    </location>
</feature>
<evidence type="ECO:0000313" key="2">
    <source>
        <dbReference type="EMBL" id="KAL1525764.1"/>
    </source>
</evidence>
<accession>A0AB34JU45</accession>
<name>A0AB34JU45_PRYPA</name>
<sequence length="249" mass="28982">MSSAQSKHVQAELQPELDTFAAWERMSTNFSQLLRASFKEFHHSCRYYKGQGRSYNVWLRETYPSDFTIHLERADGGRQDLDYDRTEISPEELIAAAQRRRDELEAQGEIDWVADRQPYATGQGPIPDKALNGKMLEVRWRYRHKTTGEPVYIWCEGEVVQAADGETDKKSQRCRKVLPAGALRIKWPADISFDEDESYAWCRLNPKNFNKDVHLGWRFAGSELKRLEKEEQEKTSQKPSKKKPRVNNA</sequence>
<evidence type="ECO:0000313" key="3">
    <source>
        <dbReference type="Proteomes" id="UP001515480"/>
    </source>
</evidence>
<keyword evidence="3" id="KW-1185">Reference proteome</keyword>
<dbReference type="AlphaFoldDB" id="A0AB34JU45"/>